<dbReference type="EMBL" id="KN848067">
    <property type="protein sequence ID" value="KIY00452.1"/>
    <property type="molecule type" value="Genomic_DNA"/>
</dbReference>
<gene>
    <name evidence="10" type="ORF">Z520_04137</name>
</gene>
<dbReference type="GO" id="GO:0000978">
    <property type="term" value="F:RNA polymerase II cis-regulatory region sequence-specific DNA binding"/>
    <property type="evidence" value="ECO:0007669"/>
    <property type="project" value="InterPro"/>
</dbReference>
<evidence type="ECO:0000256" key="3">
    <source>
        <dbReference type="ARBA" id="ARBA00022737"/>
    </source>
</evidence>
<evidence type="ECO:0000256" key="2">
    <source>
        <dbReference type="ARBA" id="ARBA00022723"/>
    </source>
</evidence>
<dbReference type="InterPro" id="IPR036236">
    <property type="entry name" value="Znf_C2H2_sf"/>
</dbReference>
<dbReference type="InterPro" id="IPR007219">
    <property type="entry name" value="XnlR_reg_dom"/>
</dbReference>
<sequence>MSTKPKRFVCPNDACQKGFTRADHLRRHMLNHGDGDYTCPRCRLHFKRSDLLDRHVARHRQKDEEAGGEGLGIVESRKRLWRDANGNIVRDRPSHSYLRRQLMRMQSLDLAQQSAQIPMFMSYLNSPKSIDAERPSPSKSKSGAESAVSQSQEAEGFPQNQGLIETALGFDMFEFMARSSWDFSTDDMEMQVNAPLEEAQNENPTTAPYNGPFAPATSLEWFIDPNADIMSGAEQSAFGNLSGAASLGPPPGQQSMPHQPTNPSSSDLFSMPAGTGSEPSLIQSLDQSLQQNSTDAMVTQSETSATLANGTSTSRAPAPSNLDPNLDSFWESGSSISALTSPGSARDKGRERSEQIPPSDRDSSYSEASPDSLPNRPGICTPPLDDGSHQKILGLLRRAEVKSTDASADASRHQSGCQSLPSRATMQTYLELFFSCFNASYPLLHLATFDPSRTETLLLAAVVLLGATFSDNSIEAFADRMYDALRAEVFHRVAFSVTPELWMIQTVFLLECFGKSRAPRQRQHDTAFMFHGLLVNLIRRSDCLTVQQPRAVDKPELLESNWRRAVGVELQKRVAFLCLFWDTQNAALFSQPLSLSTFGIRIALPCSRSAWEATSAEEWWKYASDESLLPFQSVLTGYLDLDSELKIPDLDAFQLLLVLNGLISIQCEMKHVDQMASGLMHQTGYLDRSKWREQLIAAYDAWKVDFDTYCLKMVSLDESHSRRAHFARFRTAANAVYHTAHITLNVDIVDLQIYAGARRSVGRRVTRSDYIRAQGNVKEWAQTGGSSPAVKAVWHAAHLLRDSVFNLESFDVQHTFFYPFRLYISTLICWAFHSLTVGDVTKTTQASGERPDKSPAATATANHLDSSTRWQAETEMKVLVSSMTSVMPERLARLLGKYSTSGLTTVMAERLSRIRWIVIQEGTKLLKDLVPERMADEYDGVAEE</sequence>
<accession>A0A0D2IU08</accession>
<feature type="compositionally biased region" description="Basic and acidic residues" evidence="8">
    <location>
        <begin position="345"/>
        <end position="364"/>
    </location>
</feature>
<dbReference type="Proteomes" id="UP000053411">
    <property type="component" value="Unassembled WGS sequence"/>
</dbReference>
<dbReference type="CDD" id="cd12148">
    <property type="entry name" value="fungal_TF_MHR"/>
    <property type="match status" value="1"/>
</dbReference>
<feature type="compositionally biased region" description="Polar residues" evidence="8">
    <location>
        <begin position="294"/>
        <end position="315"/>
    </location>
</feature>
<dbReference type="GeneID" id="27709883"/>
<keyword evidence="3" id="KW-0677">Repeat</keyword>
<dbReference type="InterPro" id="IPR051059">
    <property type="entry name" value="VerF-like"/>
</dbReference>
<dbReference type="STRING" id="1442371.A0A0D2IU08"/>
<dbReference type="GO" id="GO:0006351">
    <property type="term" value="P:DNA-templated transcription"/>
    <property type="evidence" value="ECO:0007669"/>
    <property type="project" value="InterPro"/>
</dbReference>
<dbReference type="GO" id="GO:0000981">
    <property type="term" value="F:DNA-binding transcription factor activity, RNA polymerase II-specific"/>
    <property type="evidence" value="ECO:0007669"/>
    <property type="project" value="InterPro"/>
</dbReference>
<dbReference type="InterPro" id="IPR013087">
    <property type="entry name" value="Znf_C2H2_type"/>
</dbReference>
<keyword evidence="4 7" id="KW-0863">Zinc-finger</keyword>
<dbReference type="GO" id="GO:0005634">
    <property type="term" value="C:nucleus"/>
    <property type="evidence" value="ECO:0007669"/>
    <property type="project" value="UniProtKB-SubCell"/>
</dbReference>
<dbReference type="Pfam" id="PF04082">
    <property type="entry name" value="Fungal_trans"/>
    <property type="match status" value="1"/>
</dbReference>
<feature type="compositionally biased region" description="Low complexity" evidence="8">
    <location>
        <begin position="280"/>
        <end position="293"/>
    </location>
</feature>
<feature type="compositionally biased region" description="Polar residues" evidence="8">
    <location>
        <begin position="253"/>
        <end position="268"/>
    </location>
</feature>
<protein>
    <recommendedName>
        <fullName evidence="9">C2H2-type domain-containing protein</fullName>
    </recommendedName>
</protein>
<keyword evidence="6" id="KW-0539">Nucleus</keyword>
<keyword evidence="11" id="KW-1185">Reference proteome</keyword>
<feature type="compositionally biased region" description="Polar residues" evidence="8">
    <location>
        <begin position="331"/>
        <end position="343"/>
    </location>
</feature>
<organism evidence="10 11">
    <name type="scientific">Fonsecaea multimorphosa CBS 102226</name>
    <dbReference type="NCBI Taxonomy" id="1442371"/>
    <lineage>
        <taxon>Eukaryota</taxon>
        <taxon>Fungi</taxon>
        <taxon>Dikarya</taxon>
        <taxon>Ascomycota</taxon>
        <taxon>Pezizomycotina</taxon>
        <taxon>Eurotiomycetes</taxon>
        <taxon>Chaetothyriomycetidae</taxon>
        <taxon>Chaetothyriales</taxon>
        <taxon>Herpotrichiellaceae</taxon>
        <taxon>Fonsecaea</taxon>
    </lineage>
</organism>
<dbReference type="OrthoDB" id="1405595at2759"/>
<dbReference type="PROSITE" id="PS00028">
    <property type="entry name" value="ZINC_FINGER_C2H2_1"/>
    <property type="match status" value="2"/>
</dbReference>
<feature type="region of interest" description="Disordered" evidence="8">
    <location>
        <begin position="843"/>
        <end position="863"/>
    </location>
</feature>
<keyword evidence="5" id="KW-0862">Zinc</keyword>
<dbReference type="GO" id="GO:0000785">
    <property type="term" value="C:chromatin"/>
    <property type="evidence" value="ECO:0007669"/>
    <property type="project" value="TreeGrafter"/>
</dbReference>
<dbReference type="VEuPathDB" id="FungiDB:Z520_04137"/>
<feature type="region of interest" description="Disordered" evidence="8">
    <location>
        <begin position="128"/>
        <end position="160"/>
    </location>
</feature>
<evidence type="ECO:0000256" key="4">
    <source>
        <dbReference type="ARBA" id="ARBA00022771"/>
    </source>
</evidence>
<evidence type="ECO:0000256" key="7">
    <source>
        <dbReference type="PROSITE-ProRule" id="PRU00042"/>
    </source>
</evidence>
<feature type="region of interest" description="Disordered" evidence="8">
    <location>
        <begin position="240"/>
        <end position="384"/>
    </location>
</feature>
<evidence type="ECO:0000313" key="10">
    <source>
        <dbReference type="EMBL" id="KIY00452.1"/>
    </source>
</evidence>
<evidence type="ECO:0000256" key="8">
    <source>
        <dbReference type="SAM" id="MobiDB-lite"/>
    </source>
</evidence>
<dbReference type="SUPFAM" id="SSF57667">
    <property type="entry name" value="beta-beta-alpha zinc fingers"/>
    <property type="match status" value="1"/>
</dbReference>
<dbReference type="PROSITE" id="PS50157">
    <property type="entry name" value="ZINC_FINGER_C2H2_2"/>
    <property type="match status" value="2"/>
</dbReference>
<feature type="domain" description="C2H2-type" evidence="9">
    <location>
        <begin position="37"/>
        <end position="64"/>
    </location>
</feature>
<comment type="subcellular location">
    <subcellularLocation>
        <location evidence="1">Nucleus</location>
    </subcellularLocation>
</comment>
<evidence type="ECO:0000256" key="1">
    <source>
        <dbReference type="ARBA" id="ARBA00004123"/>
    </source>
</evidence>
<dbReference type="Pfam" id="PF00096">
    <property type="entry name" value="zf-C2H2"/>
    <property type="match status" value="1"/>
</dbReference>
<proteinExistence type="predicted"/>
<feature type="compositionally biased region" description="Polar residues" evidence="8">
    <location>
        <begin position="137"/>
        <end position="160"/>
    </location>
</feature>
<evidence type="ECO:0000256" key="6">
    <source>
        <dbReference type="ARBA" id="ARBA00023242"/>
    </source>
</evidence>
<reference evidence="10 11" key="1">
    <citation type="submission" date="2015-01" db="EMBL/GenBank/DDBJ databases">
        <title>The Genome Sequence of Fonsecaea multimorphosa CBS 102226.</title>
        <authorList>
            <consortium name="The Broad Institute Genomics Platform"/>
            <person name="Cuomo C."/>
            <person name="de Hoog S."/>
            <person name="Gorbushina A."/>
            <person name="Stielow B."/>
            <person name="Teixiera M."/>
            <person name="Abouelleil A."/>
            <person name="Chapman S.B."/>
            <person name="Priest M."/>
            <person name="Young S.K."/>
            <person name="Wortman J."/>
            <person name="Nusbaum C."/>
            <person name="Birren B."/>
        </authorList>
    </citation>
    <scope>NUCLEOTIDE SEQUENCE [LARGE SCALE GENOMIC DNA]</scope>
    <source>
        <strain evidence="10 11">CBS 102226</strain>
    </source>
</reference>
<keyword evidence="2" id="KW-0479">Metal-binding</keyword>
<evidence type="ECO:0000256" key="5">
    <source>
        <dbReference type="ARBA" id="ARBA00022833"/>
    </source>
</evidence>
<dbReference type="Gene3D" id="3.30.160.60">
    <property type="entry name" value="Classic Zinc Finger"/>
    <property type="match status" value="1"/>
</dbReference>
<name>A0A0D2IU08_9EURO</name>
<evidence type="ECO:0000259" key="9">
    <source>
        <dbReference type="PROSITE" id="PS50157"/>
    </source>
</evidence>
<feature type="domain" description="C2H2-type" evidence="9">
    <location>
        <begin position="8"/>
        <end position="32"/>
    </location>
</feature>
<dbReference type="PANTHER" id="PTHR40626:SF18">
    <property type="entry name" value="NICOTINATE CATABOLISM CLUSTER-SPECIFIC TRANSCRIPTION FACTOR"/>
    <property type="match status" value="1"/>
</dbReference>
<dbReference type="SMART" id="SM00355">
    <property type="entry name" value="ZnF_C2H2"/>
    <property type="match status" value="2"/>
</dbReference>
<dbReference type="GO" id="GO:0008270">
    <property type="term" value="F:zinc ion binding"/>
    <property type="evidence" value="ECO:0007669"/>
    <property type="project" value="UniProtKB-KW"/>
</dbReference>
<evidence type="ECO:0000313" key="11">
    <source>
        <dbReference type="Proteomes" id="UP000053411"/>
    </source>
</evidence>
<dbReference type="RefSeq" id="XP_016634574.1">
    <property type="nucleotide sequence ID" value="XM_016774647.1"/>
</dbReference>
<dbReference type="AlphaFoldDB" id="A0A0D2IU08"/>
<dbReference type="PANTHER" id="PTHR40626">
    <property type="entry name" value="MIP31509P"/>
    <property type="match status" value="1"/>
</dbReference>